<evidence type="ECO:0000256" key="4">
    <source>
        <dbReference type="ARBA" id="ARBA00022692"/>
    </source>
</evidence>
<keyword evidence="5 7" id="KW-0472">Membrane</keyword>
<evidence type="ECO:0000256" key="6">
    <source>
        <dbReference type="ARBA" id="ARBA00023237"/>
    </source>
</evidence>
<dbReference type="InterPro" id="IPR037066">
    <property type="entry name" value="Plug_dom_sf"/>
</dbReference>
<dbReference type="InterPro" id="IPR039426">
    <property type="entry name" value="TonB-dep_rcpt-like"/>
</dbReference>
<evidence type="ECO:0000259" key="9">
    <source>
        <dbReference type="Pfam" id="PF07715"/>
    </source>
</evidence>
<evidence type="ECO:0000313" key="10">
    <source>
        <dbReference type="EMBL" id="MBC3758695.1"/>
    </source>
</evidence>
<dbReference type="Proteomes" id="UP000656244">
    <property type="component" value="Unassembled WGS sequence"/>
</dbReference>
<keyword evidence="2 7" id="KW-0813">Transport</keyword>
<dbReference type="InterPro" id="IPR023997">
    <property type="entry name" value="TonB-dep_OMP_SusC/RagA_CS"/>
</dbReference>
<feature type="signal peptide" evidence="8">
    <location>
        <begin position="1"/>
        <end position="32"/>
    </location>
</feature>
<accession>A0A923H8T6</accession>
<organism evidence="10 11">
    <name type="scientific">Hyunsoonleella aquatilis</name>
    <dbReference type="NCBI Taxonomy" id="2762758"/>
    <lineage>
        <taxon>Bacteria</taxon>
        <taxon>Pseudomonadati</taxon>
        <taxon>Bacteroidota</taxon>
        <taxon>Flavobacteriia</taxon>
        <taxon>Flavobacteriales</taxon>
        <taxon>Flavobacteriaceae</taxon>
    </lineage>
</organism>
<keyword evidence="6 7" id="KW-0998">Cell outer membrane</keyword>
<protein>
    <submittedName>
        <fullName evidence="10">TonB-dependent receptor</fullName>
    </submittedName>
</protein>
<dbReference type="InterPro" id="IPR008969">
    <property type="entry name" value="CarboxyPept-like_regulatory"/>
</dbReference>
<evidence type="ECO:0000256" key="3">
    <source>
        <dbReference type="ARBA" id="ARBA00022452"/>
    </source>
</evidence>
<dbReference type="Gene3D" id="2.60.40.1120">
    <property type="entry name" value="Carboxypeptidase-like, regulatory domain"/>
    <property type="match status" value="1"/>
</dbReference>
<dbReference type="SUPFAM" id="SSF56935">
    <property type="entry name" value="Porins"/>
    <property type="match status" value="1"/>
</dbReference>
<evidence type="ECO:0000256" key="7">
    <source>
        <dbReference type="PROSITE-ProRule" id="PRU01360"/>
    </source>
</evidence>
<keyword evidence="10" id="KW-0675">Receptor</keyword>
<comment type="similarity">
    <text evidence="7">Belongs to the TonB-dependent receptor family.</text>
</comment>
<feature type="chain" id="PRO_5038031451" evidence="8">
    <location>
        <begin position="33"/>
        <end position="1021"/>
    </location>
</feature>
<evidence type="ECO:0000256" key="5">
    <source>
        <dbReference type="ARBA" id="ARBA00023136"/>
    </source>
</evidence>
<comment type="caution">
    <text evidence="10">The sequence shown here is derived from an EMBL/GenBank/DDBJ whole genome shotgun (WGS) entry which is preliminary data.</text>
</comment>
<dbReference type="SUPFAM" id="SSF49464">
    <property type="entry name" value="Carboxypeptidase regulatory domain-like"/>
    <property type="match status" value="1"/>
</dbReference>
<dbReference type="FunFam" id="2.60.40.1120:FF:000003">
    <property type="entry name" value="Outer membrane protein Omp121"/>
    <property type="match status" value="1"/>
</dbReference>
<dbReference type="Pfam" id="PF13715">
    <property type="entry name" value="CarbopepD_reg_2"/>
    <property type="match status" value="1"/>
</dbReference>
<proteinExistence type="inferred from homology"/>
<dbReference type="Gene3D" id="2.40.170.20">
    <property type="entry name" value="TonB-dependent receptor, beta-barrel domain"/>
    <property type="match status" value="1"/>
</dbReference>
<name>A0A923H8T6_9FLAO</name>
<dbReference type="AlphaFoldDB" id="A0A923H8T6"/>
<reference evidence="10" key="1">
    <citation type="submission" date="2020-08" db="EMBL/GenBank/DDBJ databases">
        <title>Hyunsoonleella sp. strain SJ7 genome sequencing and assembly.</title>
        <authorList>
            <person name="Kim I."/>
        </authorList>
    </citation>
    <scope>NUCLEOTIDE SEQUENCE</scope>
    <source>
        <strain evidence="10">SJ7</strain>
    </source>
</reference>
<dbReference type="PROSITE" id="PS52016">
    <property type="entry name" value="TONB_DEPENDENT_REC_3"/>
    <property type="match status" value="1"/>
</dbReference>
<evidence type="ECO:0000256" key="1">
    <source>
        <dbReference type="ARBA" id="ARBA00004571"/>
    </source>
</evidence>
<keyword evidence="8" id="KW-0732">Signal</keyword>
<dbReference type="EMBL" id="JACNMF010000003">
    <property type="protein sequence ID" value="MBC3758695.1"/>
    <property type="molecule type" value="Genomic_DNA"/>
</dbReference>
<dbReference type="NCBIfam" id="TIGR04056">
    <property type="entry name" value="OMP_RagA_SusC"/>
    <property type="match status" value="1"/>
</dbReference>
<dbReference type="GO" id="GO:0009279">
    <property type="term" value="C:cell outer membrane"/>
    <property type="evidence" value="ECO:0007669"/>
    <property type="project" value="UniProtKB-SubCell"/>
</dbReference>
<keyword evidence="11" id="KW-1185">Reference proteome</keyword>
<evidence type="ECO:0000313" key="11">
    <source>
        <dbReference type="Proteomes" id="UP000656244"/>
    </source>
</evidence>
<keyword evidence="3 7" id="KW-1134">Transmembrane beta strand</keyword>
<sequence length="1021" mass="111298">MKLKTKLNETLYLRKAKLSIILFFAFAAMSFAQTVSGTVSADGQPLPGATVLVKGTTTGTSTDFDGNYTINAEASNTLVFSYVGYSTKEVPVGNQTVVNVTLEQDNALDEVVVIGYGTQRKSDLTGSVSSVSAEDITAVPVSRVDQALQGRASGVQVTQVNGAPGAGTVIRVRGGNSITGSNEPLWVIDGIVVGTNFNLNNINSNDIKSIEILKDASSIAIYGSRGANGVVLVTTKNGKGAGTGKPEVSVNLYTSLQSVPELPDMLSQREQIAYTNESARFRGVTEPFPNDPSTYPDNDWFDLLMDTAPIYSADVSISGSTENLNYYNSLSYFNQEGIIKSSGIEKFIFRSNLDYTLSEKIKAGFRINYSRINRQNGVVGFGSAFGTLPTQPIFNDDGTYNGFNEVVGAPFTNPIAALEQNTNETLSNNLLATAYLEYSPIENLIIRSTFSPEINNSKQNRFFSSQAPSNLAIDVFNGGFASVETISSIGWNNENTIQYQFDVNEDHSITALAGASFQKVETETAFAEALGIFSDAAGFNNLGFSDPARSVIRSDYDGFQIASFFGRINYAFKDKYLLTLVGRSDGSSRFAPGNKYEFYPSIAGAWKISEESFMQNQNVFQDLKLRASWGKSGNQAIEAYRTFGLLTEANTTLGGNELIGLTVGRPANPNLKWETTSSYDIALEASFFGGKVFTELNYYYKQTDDLLLDVTIPRQTGFTSQLQNIGSLENQGWELLVNSTNVSNANFSWSSTVTLSANRNKVLDLGGAQFQEVVVDEILGSGNTRLIVGQPVPVYTGARYLGTWKSQQEIDDSGFLDNAIVGGARFEDISGPNGVPDGRISQDDYVVLGDPTPDLIFGFENNFSYKNWDLSFYFQGTTGNEVFNLTMRNNYFNRGETTKYADLANRWIEGVNETSDIPRAGQDTVTGTPPNSEYVEDGSHVRLKTLRLAYNVPTSDWGLDGIKNATIYFSGNNLLLFSDFRLIDPEASRFGRDGIGNIAQGYHNGSYPNPRVLTLGLNLTF</sequence>
<gene>
    <name evidence="10" type="ORF">H7U19_09795</name>
</gene>
<feature type="domain" description="TonB-dependent receptor plug" evidence="9">
    <location>
        <begin position="121"/>
        <end position="230"/>
    </location>
</feature>
<keyword evidence="4 7" id="KW-0812">Transmembrane</keyword>
<comment type="subcellular location">
    <subcellularLocation>
        <location evidence="1 7">Cell outer membrane</location>
        <topology evidence="1 7">Multi-pass membrane protein</topology>
    </subcellularLocation>
</comment>
<evidence type="ECO:0000256" key="2">
    <source>
        <dbReference type="ARBA" id="ARBA00022448"/>
    </source>
</evidence>
<dbReference type="Gene3D" id="2.170.130.10">
    <property type="entry name" value="TonB-dependent receptor, plug domain"/>
    <property type="match status" value="1"/>
</dbReference>
<dbReference type="NCBIfam" id="TIGR04057">
    <property type="entry name" value="SusC_RagA_signa"/>
    <property type="match status" value="1"/>
</dbReference>
<dbReference type="RefSeq" id="WP_186561845.1">
    <property type="nucleotide sequence ID" value="NZ_JACNMF010000003.1"/>
</dbReference>
<evidence type="ECO:0000256" key="8">
    <source>
        <dbReference type="SAM" id="SignalP"/>
    </source>
</evidence>
<dbReference type="FunFam" id="2.170.130.10:FF:000008">
    <property type="entry name" value="SusC/RagA family TonB-linked outer membrane protein"/>
    <property type="match status" value="1"/>
</dbReference>
<dbReference type="Pfam" id="PF07715">
    <property type="entry name" value="Plug"/>
    <property type="match status" value="1"/>
</dbReference>
<dbReference type="InterPro" id="IPR036942">
    <property type="entry name" value="Beta-barrel_TonB_sf"/>
</dbReference>
<dbReference type="InterPro" id="IPR012910">
    <property type="entry name" value="Plug_dom"/>
</dbReference>
<dbReference type="InterPro" id="IPR023996">
    <property type="entry name" value="TonB-dep_OMP_SusC/RagA"/>
</dbReference>